<dbReference type="AlphaFoldDB" id="A0A9W7BAD8"/>
<dbReference type="Proteomes" id="UP001165085">
    <property type="component" value="Unassembled WGS sequence"/>
</dbReference>
<accession>A0A9W7BAD8</accession>
<keyword evidence="2" id="KW-0472">Membrane</keyword>
<evidence type="ECO:0000256" key="2">
    <source>
        <dbReference type="SAM" id="Phobius"/>
    </source>
</evidence>
<dbReference type="OrthoDB" id="10521845at2759"/>
<organism evidence="3 4">
    <name type="scientific">Triparma strigata</name>
    <dbReference type="NCBI Taxonomy" id="1606541"/>
    <lineage>
        <taxon>Eukaryota</taxon>
        <taxon>Sar</taxon>
        <taxon>Stramenopiles</taxon>
        <taxon>Ochrophyta</taxon>
        <taxon>Bolidophyceae</taxon>
        <taxon>Parmales</taxon>
        <taxon>Triparmaceae</taxon>
        <taxon>Triparma</taxon>
    </lineage>
</organism>
<feature type="transmembrane region" description="Helical" evidence="2">
    <location>
        <begin position="213"/>
        <end position="231"/>
    </location>
</feature>
<comment type="caution">
    <text evidence="3">The sequence shown here is derived from an EMBL/GenBank/DDBJ whole genome shotgun (WGS) entry which is preliminary data.</text>
</comment>
<feature type="transmembrane region" description="Helical" evidence="2">
    <location>
        <begin position="187"/>
        <end position="206"/>
    </location>
</feature>
<name>A0A9W7BAD8_9STRA</name>
<proteinExistence type="predicted"/>
<evidence type="ECO:0000313" key="3">
    <source>
        <dbReference type="EMBL" id="GMH87281.1"/>
    </source>
</evidence>
<feature type="compositionally biased region" description="Basic and acidic residues" evidence="1">
    <location>
        <begin position="382"/>
        <end position="402"/>
    </location>
</feature>
<gene>
    <name evidence="3" type="ORF">TrST_g6483</name>
</gene>
<feature type="region of interest" description="Disordered" evidence="1">
    <location>
        <begin position="64"/>
        <end position="94"/>
    </location>
</feature>
<evidence type="ECO:0000256" key="1">
    <source>
        <dbReference type="SAM" id="MobiDB-lite"/>
    </source>
</evidence>
<feature type="transmembrane region" description="Helical" evidence="2">
    <location>
        <begin position="160"/>
        <end position="181"/>
    </location>
</feature>
<keyword evidence="4" id="KW-1185">Reference proteome</keyword>
<keyword evidence="2" id="KW-0812">Transmembrane</keyword>
<feature type="transmembrane region" description="Helical" evidence="2">
    <location>
        <begin position="243"/>
        <end position="260"/>
    </location>
</feature>
<keyword evidence="2" id="KW-1133">Transmembrane helix</keyword>
<sequence length="402" mass="44092">MNQDKDPTSDSSDLMKKVEELERMVSESGAFEPALIVRLEVLVALLTTREETQVMEEVADVPKVRPGQVSPAPTEVSSPAQYDSRHISPSRSSRRIEQIVAQEALQRASGRKGSDGNNSKQRVALSVVEPFVIQPLNTVGARLLGPKRAKLLFRTMKGPLGVFNNLCLVTGAIVSGLAFVGEVPMSTAYFQYLLFYGTAGIVCLGLSTPDLRCFTYFSGWYVTVMTIYADACPEKLRVAVGKLGSVVLLVWLLLCCSAIYRDAVPDSQVQFITIGKTVYNTLDLALIGVANYCVFLPNHIYNVTSAPENYIILRARMKSIKVKAREASILTTVQKRLDLSKKKKGSRPAGSLSPFRRTKRKEKKSNDSSDLDSSIASSKFSESGRSEEGSEVTSKSDAEENK</sequence>
<feature type="compositionally biased region" description="Low complexity" evidence="1">
    <location>
        <begin position="371"/>
        <end position="381"/>
    </location>
</feature>
<feature type="region of interest" description="Disordered" evidence="1">
    <location>
        <begin position="339"/>
        <end position="402"/>
    </location>
</feature>
<protein>
    <submittedName>
        <fullName evidence="3">Uncharacterized protein</fullName>
    </submittedName>
</protein>
<evidence type="ECO:0000313" key="4">
    <source>
        <dbReference type="Proteomes" id="UP001165085"/>
    </source>
</evidence>
<dbReference type="EMBL" id="BRXY01000325">
    <property type="protein sequence ID" value="GMH87281.1"/>
    <property type="molecule type" value="Genomic_DNA"/>
</dbReference>
<reference evidence="4" key="1">
    <citation type="journal article" date="2023" name="Commun. Biol.">
        <title>Genome analysis of Parmales, the sister group of diatoms, reveals the evolutionary specialization of diatoms from phago-mixotrophs to photoautotrophs.</title>
        <authorList>
            <person name="Ban H."/>
            <person name="Sato S."/>
            <person name="Yoshikawa S."/>
            <person name="Yamada K."/>
            <person name="Nakamura Y."/>
            <person name="Ichinomiya M."/>
            <person name="Sato N."/>
            <person name="Blanc-Mathieu R."/>
            <person name="Endo H."/>
            <person name="Kuwata A."/>
            <person name="Ogata H."/>
        </authorList>
    </citation>
    <scope>NUCLEOTIDE SEQUENCE [LARGE SCALE GENOMIC DNA]</scope>
    <source>
        <strain evidence="4">NIES 3701</strain>
    </source>
</reference>